<evidence type="ECO:0000256" key="2">
    <source>
        <dbReference type="ARBA" id="ARBA00022676"/>
    </source>
</evidence>
<comment type="subcellular location">
    <subcellularLocation>
        <location evidence="1 8">Endoplasmic reticulum membrane</location>
        <topology evidence="1 8">Multi-pass membrane protein</topology>
    </subcellularLocation>
</comment>
<name>A0A7S1LJD7_NEODS</name>
<organism evidence="9">
    <name type="scientific">Neobodo designis</name>
    <name type="common">Flagellated protozoan</name>
    <name type="synonym">Bodo designis</name>
    <dbReference type="NCBI Taxonomy" id="312471"/>
    <lineage>
        <taxon>Eukaryota</taxon>
        <taxon>Discoba</taxon>
        <taxon>Euglenozoa</taxon>
        <taxon>Kinetoplastea</taxon>
        <taxon>Metakinetoplastina</taxon>
        <taxon>Neobodonida</taxon>
        <taxon>Neobodo</taxon>
    </lineage>
</organism>
<dbReference type="AlphaFoldDB" id="A0A7S1LJD7"/>
<keyword evidence="2 8" id="KW-0328">Glycosyltransferase</keyword>
<protein>
    <recommendedName>
        <fullName evidence="8">Mannosyltransferase</fullName>
        <ecNumber evidence="8">2.4.1.-</ecNumber>
    </recommendedName>
</protein>
<proteinExistence type="inferred from homology"/>
<reference evidence="9" key="1">
    <citation type="submission" date="2021-01" db="EMBL/GenBank/DDBJ databases">
        <authorList>
            <person name="Corre E."/>
            <person name="Pelletier E."/>
            <person name="Niang G."/>
            <person name="Scheremetjew M."/>
            <person name="Finn R."/>
            <person name="Kale V."/>
            <person name="Holt S."/>
            <person name="Cochrane G."/>
            <person name="Meng A."/>
            <person name="Brown T."/>
            <person name="Cohen L."/>
        </authorList>
    </citation>
    <scope>NUCLEOTIDE SEQUENCE</scope>
    <source>
        <strain evidence="9">CCAP 1951/1</strain>
    </source>
</reference>
<evidence type="ECO:0000256" key="4">
    <source>
        <dbReference type="ARBA" id="ARBA00022692"/>
    </source>
</evidence>
<keyword evidence="4 8" id="KW-0812">Transmembrane</keyword>
<evidence type="ECO:0000256" key="8">
    <source>
        <dbReference type="RuleBase" id="RU363075"/>
    </source>
</evidence>
<comment type="similarity">
    <text evidence="8">Belongs to the glycosyltransferase 22 family.</text>
</comment>
<dbReference type="GO" id="GO:0000026">
    <property type="term" value="F:alpha-1,2-mannosyltransferase activity"/>
    <property type="evidence" value="ECO:0007669"/>
    <property type="project" value="TreeGrafter"/>
</dbReference>
<evidence type="ECO:0000256" key="6">
    <source>
        <dbReference type="ARBA" id="ARBA00022989"/>
    </source>
</evidence>
<dbReference type="PANTHER" id="PTHR22760">
    <property type="entry name" value="GLYCOSYLTRANSFERASE"/>
    <property type="match status" value="1"/>
</dbReference>
<keyword evidence="5 8" id="KW-0256">Endoplasmic reticulum</keyword>
<evidence type="ECO:0000256" key="1">
    <source>
        <dbReference type="ARBA" id="ARBA00004477"/>
    </source>
</evidence>
<accession>A0A7S1LJD7</accession>
<dbReference type="EMBL" id="HBGF01014959">
    <property type="protein sequence ID" value="CAD9106100.1"/>
    <property type="molecule type" value="Transcribed_RNA"/>
</dbReference>
<feature type="transmembrane region" description="Helical" evidence="8">
    <location>
        <begin position="137"/>
        <end position="158"/>
    </location>
</feature>
<feature type="transmembrane region" description="Helical" evidence="8">
    <location>
        <begin position="78"/>
        <end position="96"/>
    </location>
</feature>
<feature type="transmembrane region" description="Helical" evidence="8">
    <location>
        <begin position="346"/>
        <end position="364"/>
    </location>
</feature>
<evidence type="ECO:0000313" key="9">
    <source>
        <dbReference type="EMBL" id="CAD9106100.1"/>
    </source>
</evidence>
<feature type="transmembrane region" description="Helical" evidence="8">
    <location>
        <begin position="370"/>
        <end position="388"/>
    </location>
</feature>
<feature type="transmembrane region" description="Helical" evidence="8">
    <location>
        <begin position="239"/>
        <end position="263"/>
    </location>
</feature>
<feature type="transmembrane region" description="Helical" evidence="8">
    <location>
        <begin position="20"/>
        <end position="41"/>
    </location>
</feature>
<feature type="transmembrane region" description="Helical" evidence="8">
    <location>
        <begin position="298"/>
        <end position="322"/>
    </location>
</feature>
<dbReference type="GO" id="GO:0006506">
    <property type="term" value="P:GPI anchor biosynthetic process"/>
    <property type="evidence" value="ECO:0007669"/>
    <property type="project" value="TreeGrafter"/>
</dbReference>
<gene>
    <name evidence="9" type="ORF">NDES1114_LOCUS9788</name>
</gene>
<dbReference type="Pfam" id="PF03901">
    <property type="entry name" value="Glyco_transf_22"/>
    <property type="match status" value="1"/>
</dbReference>
<dbReference type="InterPro" id="IPR005599">
    <property type="entry name" value="GPI_mannosylTrfase"/>
</dbReference>
<evidence type="ECO:0000256" key="3">
    <source>
        <dbReference type="ARBA" id="ARBA00022679"/>
    </source>
</evidence>
<evidence type="ECO:0000256" key="7">
    <source>
        <dbReference type="ARBA" id="ARBA00023136"/>
    </source>
</evidence>
<keyword evidence="7 8" id="KW-0472">Membrane</keyword>
<keyword evidence="3" id="KW-0808">Transferase</keyword>
<keyword evidence="6 8" id="KW-1133">Transmembrane helix</keyword>
<evidence type="ECO:0000256" key="5">
    <source>
        <dbReference type="ARBA" id="ARBA00022824"/>
    </source>
</evidence>
<dbReference type="GO" id="GO:0005789">
    <property type="term" value="C:endoplasmic reticulum membrane"/>
    <property type="evidence" value="ECO:0007669"/>
    <property type="project" value="UniProtKB-SubCell"/>
</dbReference>
<feature type="transmembrane region" description="Helical" evidence="8">
    <location>
        <begin position="400"/>
        <end position="419"/>
    </location>
</feature>
<sequence length="634" mass="71258">MPPTVQPPQPRVFPRHAPLFTSRQALLFALAYRVIVALFIMRSADAPDEWYQSVEVAYHVVFGRGELTWEWREGIRSFLYPLPIAAGFWLLKVLGLDSAWAVFAVPRVYAGVICGLIDWCSYAVARKFMHPSVLCGQVAYALSLTAWYNVFMGCRTLTNVVEGLMLLAAFLPESLDGFLFFAGLGCGMRATFALPLVPNLVDRVRALVAEAQEASLAGGVARHMQPASPGERERVQRAAAVRCLVGIAVRCVAWAVFWIAAIAGVDYLFYKRWICTPWAFLHFNVFRGLSALFGVNPWWWYLPLIPFILGAPILLLLGLPAAMKADPHTFRAPGAPPTAAQRHSTFVRLVLVTVVVLIGSYSILPHKELRFIYPAVPPCLLLCAAAWVHDKRLWRWRKALVVVFLIHFVGFAGTTSLFWQQGPDSVMAHIRSAPLPPGASLGPPRNHRIRMLVPCHWSLAFSGAHELMSSIEHTNCTIDVDPATPPGAPKRALPMEHHLWIDFPLETAMWEFLGTDPAESHAIAERQRTEARFKADPTLFRRQLGDPLFETSVAEMPATLRSRVKPKSKRFPHRFVLFRSYSQWLEEPFLLPNGYEHERSVWHHPVDQSLGMDRYVEIWRRKVVPAAGDGEPGM</sequence>
<dbReference type="EC" id="2.4.1.-" evidence="8"/>
<dbReference type="PANTHER" id="PTHR22760:SF4">
    <property type="entry name" value="GPI MANNOSYLTRANSFERASE 3"/>
    <property type="match status" value="1"/>
</dbReference>
<feature type="transmembrane region" description="Helical" evidence="8">
    <location>
        <begin position="108"/>
        <end position="125"/>
    </location>
</feature>